<gene>
    <name evidence="2" type="ORF">WMO44_09040</name>
</gene>
<dbReference type="Gene3D" id="3.40.50.300">
    <property type="entry name" value="P-loop containing nucleotide triphosphate hydrolases"/>
    <property type="match status" value="1"/>
</dbReference>
<dbReference type="InterPro" id="IPR000330">
    <property type="entry name" value="SNF2_N"/>
</dbReference>
<reference evidence="2 3" key="1">
    <citation type="submission" date="2024-03" db="EMBL/GenBank/DDBJ databases">
        <title>Human intestinal bacterial collection.</title>
        <authorList>
            <person name="Pauvert C."/>
            <person name="Hitch T.C.A."/>
            <person name="Clavel T."/>
        </authorList>
    </citation>
    <scope>NUCLEOTIDE SEQUENCE [LARGE SCALE GENOMIC DNA]</scope>
    <source>
        <strain evidence="2 3">CLA-AA-H175</strain>
    </source>
</reference>
<keyword evidence="2" id="KW-0347">Helicase</keyword>
<dbReference type="PANTHER" id="PTHR10799">
    <property type="entry name" value="SNF2/RAD54 HELICASE FAMILY"/>
    <property type="match status" value="1"/>
</dbReference>
<dbReference type="GO" id="GO:0016787">
    <property type="term" value="F:hydrolase activity"/>
    <property type="evidence" value="ECO:0007669"/>
    <property type="project" value="UniProtKB-KW"/>
</dbReference>
<dbReference type="InterPro" id="IPR038718">
    <property type="entry name" value="SNF2-like_sf"/>
</dbReference>
<protein>
    <submittedName>
        <fullName evidence="2">DEAD/DEAH box helicase</fullName>
        <ecNumber evidence="2">3.6.4.-</ecNumber>
    </submittedName>
</protein>
<dbReference type="GO" id="GO:0004386">
    <property type="term" value="F:helicase activity"/>
    <property type="evidence" value="ECO:0007669"/>
    <property type="project" value="UniProtKB-KW"/>
</dbReference>
<evidence type="ECO:0000313" key="3">
    <source>
        <dbReference type="Proteomes" id="UP001457197"/>
    </source>
</evidence>
<evidence type="ECO:0000259" key="1">
    <source>
        <dbReference type="Pfam" id="PF00176"/>
    </source>
</evidence>
<accession>A0ABV1AWR4</accession>
<keyword evidence="2" id="KW-0547">Nucleotide-binding</keyword>
<proteinExistence type="predicted"/>
<dbReference type="RefSeq" id="WP_349136503.1">
    <property type="nucleotide sequence ID" value="NZ_JBBMEO010000012.1"/>
</dbReference>
<evidence type="ECO:0000313" key="2">
    <source>
        <dbReference type="EMBL" id="MEQ2362287.1"/>
    </source>
</evidence>
<keyword evidence="2" id="KW-0067">ATP-binding</keyword>
<organism evidence="2 3">
    <name type="scientific">Faecalibacterium tardum</name>
    <dbReference type="NCBI Taxonomy" id="3133156"/>
    <lineage>
        <taxon>Bacteria</taxon>
        <taxon>Bacillati</taxon>
        <taxon>Bacillota</taxon>
        <taxon>Clostridia</taxon>
        <taxon>Eubacteriales</taxon>
        <taxon>Oscillospiraceae</taxon>
        <taxon>Faecalibacterium</taxon>
    </lineage>
</organism>
<keyword evidence="2" id="KW-0378">Hydrolase</keyword>
<comment type="caution">
    <text evidence="2">The sequence shown here is derived from an EMBL/GenBank/DDBJ whole genome shotgun (WGS) entry which is preliminary data.</text>
</comment>
<dbReference type="Gene3D" id="3.40.50.10810">
    <property type="entry name" value="Tandem AAA-ATPase domain"/>
    <property type="match status" value="1"/>
</dbReference>
<dbReference type="EMBL" id="JBBMEO010000012">
    <property type="protein sequence ID" value="MEQ2362287.1"/>
    <property type="molecule type" value="Genomic_DNA"/>
</dbReference>
<keyword evidence="3" id="KW-1185">Reference proteome</keyword>
<dbReference type="Pfam" id="PF00176">
    <property type="entry name" value="SNF2-rel_dom"/>
    <property type="match status" value="1"/>
</dbReference>
<sequence length="452" mass="52962">MITLFQHQQQALDETEGKNRVAYYLDMGLGKTFVGSEKMMKLNKRINLVVCQCSKVQDWIEHFQDYYTRNCVFDLTNPKTFKWFFEQVQHEVPTLMIGVINYELTFRRNVLKTLTGFTLMLDESSLIQNENAKRSKFILGLKPDNVILLSGTPTGGKYENLWSQCQLLGWKISKELFWKQYIQTEWVETDGFWRQQITGYKNVDRLKMKLAEHGAVFMTTEQAGISLPKRNWIKVKTRPSPLYWKFWNDRYIAIDSANLGEFELDADFYGSNAHCERELIGDTSLTRRLYARQLCGLYNPARYEAFRDLVNSTEDRLIVFYNFTEEMERLKGIAKGLNRPVSVLSGEEKNLDAYRYQHNSITFIQYQAGAMGGNFQLANKIIYFSLPQGSELWEQSQKRIHRLGQERPCFYYLMICPGTVEEDILSTLEMRKDYTDELFRKYEQAATAPQSP</sequence>
<feature type="domain" description="SNF2 N-terminal" evidence="1">
    <location>
        <begin position="26"/>
        <end position="249"/>
    </location>
</feature>
<dbReference type="SUPFAM" id="SSF52540">
    <property type="entry name" value="P-loop containing nucleoside triphosphate hydrolases"/>
    <property type="match status" value="2"/>
</dbReference>
<dbReference type="Proteomes" id="UP001457197">
    <property type="component" value="Unassembled WGS sequence"/>
</dbReference>
<name>A0ABV1AWR4_9FIRM</name>
<dbReference type="InterPro" id="IPR027417">
    <property type="entry name" value="P-loop_NTPase"/>
</dbReference>
<dbReference type="EC" id="3.6.4.-" evidence="2"/>